<feature type="transmembrane region" description="Helical" evidence="12">
    <location>
        <begin position="817"/>
        <end position="835"/>
    </location>
</feature>
<feature type="transmembrane region" description="Helical" evidence="12">
    <location>
        <begin position="1079"/>
        <end position="1102"/>
    </location>
</feature>
<keyword evidence="5 13" id="KW-0732">Signal</keyword>
<gene>
    <name evidence="15" type="ORF">HW555_000652</name>
</gene>
<evidence type="ECO:0000313" key="16">
    <source>
        <dbReference type="Proteomes" id="UP000648187"/>
    </source>
</evidence>
<dbReference type="GO" id="GO:0005886">
    <property type="term" value="C:plasma membrane"/>
    <property type="evidence" value="ECO:0007669"/>
    <property type="project" value="TreeGrafter"/>
</dbReference>
<comment type="similarity">
    <text evidence="2">Belongs to the patched family.</text>
</comment>
<dbReference type="InterPro" id="IPR053958">
    <property type="entry name" value="HMGCR/SNAP/NPC1-like_SSD"/>
</dbReference>
<evidence type="ECO:0000256" key="10">
    <source>
        <dbReference type="ARBA" id="ARBA00023180"/>
    </source>
</evidence>
<keyword evidence="16" id="KW-1185">Reference proteome</keyword>
<evidence type="ECO:0000256" key="12">
    <source>
        <dbReference type="SAM" id="Phobius"/>
    </source>
</evidence>
<evidence type="ECO:0000256" key="5">
    <source>
        <dbReference type="ARBA" id="ARBA00022729"/>
    </source>
</evidence>
<dbReference type="InterPro" id="IPR000731">
    <property type="entry name" value="SSD"/>
</dbReference>
<feature type="transmembrane region" description="Helical" evidence="12">
    <location>
        <begin position="1182"/>
        <end position="1203"/>
    </location>
</feature>
<dbReference type="Proteomes" id="UP000648187">
    <property type="component" value="Unassembled WGS sequence"/>
</dbReference>
<evidence type="ECO:0000256" key="1">
    <source>
        <dbReference type="ARBA" id="ARBA00004141"/>
    </source>
</evidence>
<keyword evidence="6 12" id="KW-1133">Transmembrane helix</keyword>
<feature type="chain" id="PRO_5032602886" description="SSD domain-containing protein" evidence="13">
    <location>
        <begin position="20"/>
        <end position="1241"/>
    </location>
</feature>
<dbReference type="SUPFAM" id="SSF82866">
    <property type="entry name" value="Multidrug efflux transporter AcrB transmembrane domain"/>
    <property type="match status" value="2"/>
</dbReference>
<evidence type="ECO:0000259" key="14">
    <source>
        <dbReference type="PROSITE" id="PS50156"/>
    </source>
</evidence>
<evidence type="ECO:0000256" key="13">
    <source>
        <dbReference type="SAM" id="SignalP"/>
    </source>
</evidence>
<feature type="transmembrane region" description="Helical" evidence="12">
    <location>
        <begin position="589"/>
        <end position="607"/>
    </location>
</feature>
<dbReference type="GO" id="GO:0042632">
    <property type="term" value="P:cholesterol homeostasis"/>
    <property type="evidence" value="ECO:0007669"/>
    <property type="project" value="TreeGrafter"/>
</dbReference>
<keyword evidence="10" id="KW-0325">Glycoprotein</keyword>
<evidence type="ECO:0000256" key="4">
    <source>
        <dbReference type="ARBA" id="ARBA00022692"/>
    </source>
</evidence>
<organism evidence="15 16">
    <name type="scientific">Spodoptera exigua</name>
    <name type="common">Beet armyworm</name>
    <name type="synonym">Noctua fulgens</name>
    <dbReference type="NCBI Taxonomy" id="7107"/>
    <lineage>
        <taxon>Eukaryota</taxon>
        <taxon>Metazoa</taxon>
        <taxon>Ecdysozoa</taxon>
        <taxon>Arthropoda</taxon>
        <taxon>Hexapoda</taxon>
        <taxon>Insecta</taxon>
        <taxon>Pterygota</taxon>
        <taxon>Neoptera</taxon>
        <taxon>Endopterygota</taxon>
        <taxon>Lepidoptera</taxon>
        <taxon>Glossata</taxon>
        <taxon>Ditrysia</taxon>
        <taxon>Noctuoidea</taxon>
        <taxon>Noctuidae</taxon>
        <taxon>Amphipyrinae</taxon>
        <taxon>Spodoptera</taxon>
    </lineage>
</organism>
<keyword evidence="4 12" id="KW-0812">Transmembrane</keyword>
<feature type="transmembrane region" description="Helical" evidence="12">
    <location>
        <begin position="1209"/>
        <end position="1236"/>
    </location>
</feature>
<dbReference type="Pfam" id="PF12349">
    <property type="entry name" value="Sterol-sensing"/>
    <property type="match status" value="1"/>
</dbReference>
<feature type="transmembrane region" description="Helical" evidence="12">
    <location>
        <begin position="735"/>
        <end position="762"/>
    </location>
</feature>
<dbReference type="GO" id="GO:0015918">
    <property type="term" value="P:sterol transport"/>
    <property type="evidence" value="ECO:0007669"/>
    <property type="project" value="TreeGrafter"/>
</dbReference>
<dbReference type="PROSITE" id="PS50156">
    <property type="entry name" value="SSD"/>
    <property type="match status" value="1"/>
</dbReference>
<evidence type="ECO:0000256" key="2">
    <source>
        <dbReference type="ARBA" id="ARBA00005585"/>
    </source>
</evidence>
<accession>A0A835GS63</accession>
<feature type="domain" description="SSD" evidence="14">
    <location>
        <begin position="585"/>
        <end position="762"/>
    </location>
</feature>
<evidence type="ECO:0000256" key="9">
    <source>
        <dbReference type="ARBA" id="ARBA00023157"/>
    </source>
</evidence>
<name>A0A835GS63_SPOEX</name>
<dbReference type="InterPro" id="IPR032190">
    <property type="entry name" value="NPC1_N"/>
</dbReference>
<evidence type="ECO:0000256" key="6">
    <source>
        <dbReference type="ARBA" id="ARBA00022989"/>
    </source>
</evidence>
<keyword evidence="3" id="KW-0813">Transport</keyword>
<feature type="transmembrane region" description="Helical" evidence="12">
    <location>
        <begin position="1144"/>
        <end position="1162"/>
    </location>
</feature>
<dbReference type="GO" id="GO:0015485">
    <property type="term" value="F:cholesterol binding"/>
    <property type="evidence" value="ECO:0007669"/>
    <property type="project" value="TreeGrafter"/>
</dbReference>
<comment type="catalytic activity">
    <reaction evidence="11">
        <text>cholesterol(in) = cholesterol(out)</text>
        <dbReference type="Rhea" id="RHEA:39747"/>
        <dbReference type="ChEBI" id="CHEBI:16113"/>
    </reaction>
</comment>
<evidence type="ECO:0000256" key="8">
    <source>
        <dbReference type="ARBA" id="ARBA00023136"/>
    </source>
</evidence>
<dbReference type="GO" id="GO:0030299">
    <property type="term" value="P:intestinal cholesterol absorption"/>
    <property type="evidence" value="ECO:0007669"/>
    <property type="project" value="TreeGrafter"/>
</dbReference>
<evidence type="ECO:0000313" key="15">
    <source>
        <dbReference type="EMBL" id="KAF9424259.1"/>
    </source>
</evidence>
<feature type="transmembrane region" description="Helical" evidence="12">
    <location>
        <begin position="619"/>
        <end position="643"/>
    </location>
</feature>
<sequence>MQFSITFLCFLTLWCSINARCLMRGECDGNDGKVKPCYNDTEPVSIIEDVAEEDVESVLTTFERICPTFLIDDEGNRLPDDEIYTCCSAEQVFSMAESLTLAESILGRCPTCFRNFARQICEMNCAADQSRFVEVVTEVGADDRVYVNGINYTLHEDFMLGAHSSCSNVIVPQTGFLAINMMCGSAVNCTAEAWFGFTGDTEANPITPVEVNFHMTSDKEISMHAEALPCTETFEGDLPCSCMDCRSTCPDSTPYVPDICSVFTLSCVGFSVGLVFFAVTVLIFIILTCVQRKKQNQETSAKKSASGPNKMTKMFQKLFAKIGGMSANNPVLIIMITSWVAFGMVFGVMNLNLTSNPIELWSAPDSRSRQELNFFNERFGPFYRTAQVFLTFHTGPFKRSNDDGEQWYGSAFRLESIQELVKLENKIKNINSEGEGVTLADVCYAPLLERGAPKDINLCVSMSATSYLSNTIAINNVTYLNEIQACINNHYGFGCLASWGGGADPDLAFGGFEPGNVLSANTLLINFPISNFLLNEDLEPVLEWEEKFLEVLHEYKSSVDPEFVSVAYAAERSVEDEIKRVSVAEATPIAISYILMFIYVTISLGNVRSCKTRLIDSKVMVALGSILTVVIAIVCAMGIMGYFQITLTLLAINVIPFFILSIGIDNVFLMVNTLHDIQSNLKSFDDYKEDLSFEKRRRYVFEKMMGSVGPSMFVSSVTQITCFGIGSLANFPAVVTFAIFATFSLAFLFIFQITTIVALLSLDYKRACQNRFDIFCCIQKKILDDENPLQSETPYTGVTQRLMVPYSKFILDWRVKIVVAVLFMALVSINVMFIPELEVGLDQQMALPSDSYVYHYLQAIANYIRMGPPVYFVVKGGLNYTDPDHQNVICGGQLCHEDSLNMQIFLATLNSDITYISKPSNSWLDDFTDWSGLYGVCCQYNTTTQGFCPSGLNSDDCKHCSIPRSDYANGRLRPDKEAFERYIPFFLQDPPTEICNKAGLASYSASVNYVLDSEGRATIHDTNFMAYHSPLSTSKDYITAVENGYRVSDEIMAAIKKHTGLDIEVFPYSIFYVFYEQYLTMWADTFVAIGYCLLGALVFNLLASGFNILTTFAVMFNVILVIVNMMGIMFIWNIPLNAVSCVNLIVSIGIAVEFCSHIAYAYSTSQLQGHEKIAEAIQKVGATIITGITFTNIPIIVLAFSYTEIIEVFFFRMFFSLVILGFFHGMVFFPVFLSYLDGLKR</sequence>
<feature type="transmembrane region" description="Helical" evidence="12">
    <location>
        <begin position="1109"/>
        <end position="1132"/>
    </location>
</feature>
<dbReference type="InterPro" id="IPR053956">
    <property type="entry name" value="NPC1_MLD"/>
</dbReference>
<proteinExistence type="inferred from homology"/>
<keyword evidence="7" id="KW-0445">Lipid transport</keyword>
<keyword evidence="9" id="KW-1015">Disulfide bond</keyword>
<dbReference type="Gene3D" id="1.20.1640.10">
    <property type="entry name" value="Multidrug efflux transporter AcrB transmembrane domain"/>
    <property type="match status" value="2"/>
</dbReference>
<dbReference type="Pfam" id="PF22314">
    <property type="entry name" value="NPC1_MLD"/>
    <property type="match status" value="1"/>
</dbReference>
<keyword evidence="8 12" id="KW-0472">Membrane</keyword>
<evidence type="ECO:0000256" key="11">
    <source>
        <dbReference type="ARBA" id="ARBA00034049"/>
    </source>
</evidence>
<reference evidence="15" key="1">
    <citation type="submission" date="2020-08" db="EMBL/GenBank/DDBJ databases">
        <title>Spodoptera exigua strain:BAW_Kor-Di-RS1 Genome sequencing and assembly.</title>
        <authorList>
            <person name="Kim J."/>
            <person name="Nam H.Y."/>
            <person name="Kwon M."/>
            <person name="Choi J.H."/>
            <person name="Cho S.R."/>
            <person name="Kim G.-H."/>
        </authorList>
    </citation>
    <scope>NUCLEOTIDE SEQUENCE</scope>
    <source>
        <strain evidence="15">BAW_Kor-Di-RS1</strain>
        <tissue evidence="15">Whole-body</tissue>
    </source>
</reference>
<feature type="transmembrane region" description="Helical" evidence="12">
    <location>
        <begin position="649"/>
        <end position="671"/>
    </location>
</feature>
<feature type="signal peptide" evidence="13">
    <location>
        <begin position="1"/>
        <end position="19"/>
    </location>
</feature>
<dbReference type="AlphaFoldDB" id="A0A835GS63"/>
<dbReference type="EMBL" id="JACKWZ010000004">
    <property type="protein sequence ID" value="KAF9424259.1"/>
    <property type="molecule type" value="Genomic_DNA"/>
</dbReference>
<feature type="transmembrane region" description="Helical" evidence="12">
    <location>
        <begin position="705"/>
        <end position="729"/>
    </location>
</feature>
<evidence type="ECO:0000256" key="7">
    <source>
        <dbReference type="ARBA" id="ARBA00023055"/>
    </source>
</evidence>
<feature type="transmembrane region" description="Helical" evidence="12">
    <location>
        <begin position="262"/>
        <end position="287"/>
    </location>
</feature>
<comment type="caution">
    <text evidence="15">The sequence shown here is derived from an EMBL/GenBank/DDBJ whole genome shotgun (WGS) entry which is preliminary data.</text>
</comment>
<dbReference type="Pfam" id="PF16414">
    <property type="entry name" value="NPC1_N"/>
    <property type="match status" value="1"/>
</dbReference>
<evidence type="ECO:0000256" key="3">
    <source>
        <dbReference type="ARBA" id="ARBA00022448"/>
    </source>
</evidence>
<dbReference type="PANTHER" id="PTHR45727">
    <property type="entry name" value="NPC INTRACELLULAR CHOLESTEROL TRANSPORTER 1"/>
    <property type="match status" value="1"/>
</dbReference>
<protein>
    <recommendedName>
        <fullName evidence="14">SSD domain-containing protein</fullName>
    </recommendedName>
</protein>
<dbReference type="PANTHER" id="PTHR45727:SF2">
    <property type="entry name" value="NPC INTRACELLULAR CHOLESTEROL TRANSPORTER 1"/>
    <property type="match status" value="1"/>
</dbReference>
<comment type="subcellular location">
    <subcellularLocation>
        <location evidence="1">Membrane</location>
        <topology evidence="1">Multi-pass membrane protein</topology>
    </subcellularLocation>
</comment>